<protein>
    <submittedName>
        <fullName evidence="8">Radical sam domain protein</fullName>
    </submittedName>
</protein>
<evidence type="ECO:0000259" key="7">
    <source>
        <dbReference type="PROSITE" id="PS51918"/>
    </source>
</evidence>
<dbReference type="Pfam" id="PF02310">
    <property type="entry name" value="B12-binding"/>
    <property type="match status" value="1"/>
</dbReference>
<evidence type="ECO:0000256" key="4">
    <source>
        <dbReference type="ARBA" id="ARBA00023004"/>
    </source>
</evidence>
<dbReference type="GO" id="GO:0031419">
    <property type="term" value="F:cobalamin binding"/>
    <property type="evidence" value="ECO:0007669"/>
    <property type="project" value="InterPro"/>
</dbReference>
<dbReference type="EMBL" id="LNQE01000890">
    <property type="protein sequence ID" value="KUG23683.1"/>
    <property type="molecule type" value="Genomic_DNA"/>
</dbReference>
<evidence type="ECO:0000256" key="5">
    <source>
        <dbReference type="ARBA" id="ARBA00023014"/>
    </source>
</evidence>
<dbReference type="GO" id="GO:0046872">
    <property type="term" value="F:metal ion binding"/>
    <property type="evidence" value="ECO:0007669"/>
    <property type="project" value="UniProtKB-KW"/>
</dbReference>
<dbReference type="GO" id="GO:0005829">
    <property type="term" value="C:cytosol"/>
    <property type="evidence" value="ECO:0007669"/>
    <property type="project" value="TreeGrafter"/>
</dbReference>
<dbReference type="Gene3D" id="3.80.30.20">
    <property type="entry name" value="tm_1862 like domain"/>
    <property type="match status" value="1"/>
</dbReference>
<evidence type="ECO:0000259" key="6">
    <source>
        <dbReference type="PROSITE" id="PS51332"/>
    </source>
</evidence>
<dbReference type="CDD" id="cd01335">
    <property type="entry name" value="Radical_SAM"/>
    <property type="match status" value="1"/>
</dbReference>
<dbReference type="PROSITE" id="PS51332">
    <property type="entry name" value="B12_BINDING"/>
    <property type="match status" value="1"/>
</dbReference>
<dbReference type="PANTHER" id="PTHR43409:SF16">
    <property type="entry name" value="SLR0320 PROTEIN"/>
    <property type="match status" value="1"/>
</dbReference>
<dbReference type="PANTHER" id="PTHR43409">
    <property type="entry name" value="ANAEROBIC MAGNESIUM-PROTOPORPHYRIN IX MONOMETHYL ESTER CYCLASE-RELATED"/>
    <property type="match status" value="1"/>
</dbReference>
<evidence type="ECO:0000256" key="2">
    <source>
        <dbReference type="ARBA" id="ARBA00022691"/>
    </source>
</evidence>
<evidence type="ECO:0000256" key="1">
    <source>
        <dbReference type="ARBA" id="ARBA00001966"/>
    </source>
</evidence>
<dbReference type="InterPro" id="IPR034466">
    <property type="entry name" value="Methyltransferase_Class_B"/>
</dbReference>
<keyword evidence="3" id="KW-0479">Metal-binding</keyword>
<dbReference type="GO" id="GO:0051539">
    <property type="term" value="F:4 iron, 4 sulfur cluster binding"/>
    <property type="evidence" value="ECO:0007669"/>
    <property type="project" value="UniProtKB-KW"/>
</dbReference>
<sequence>MKPDAVAINCLTAFYKEAISLSRELKKNKMTTIIGGPHPTFLPYQTLIDSHANYVVCGEGELSFLELINKKFQNDNIQGVYSLENLNNERQATVKSPTVENLDELPFPDWEQMSPGSYPMAPHGAFIKGFPVGVVITSRGCPYECTFCASPQFCDRKIRFRTPDNVVAEIEYLVKTFKVKEIHFEDDNFTLRRDNVEKICRLLIERKINVNWACPNGIRADEVDEEIIQLMKDSGCYYFAYGIESANPQILRTTKKRESIETIERAIEIADKVGIACQGFFIFGLPGETTSSIEESINFAVRSKLSRAQFMILDVLPGSELWETLKGKFVPNWEKESYREPEWLPTGITKEQLLLAQSTAFRKFYLRPKIFFRLLKLADRRQIAHFIRRLKDYRLLKINP</sequence>
<dbReference type="SFLD" id="SFLDS00029">
    <property type="entry name" value="Radical_SAM"/>
    <property type="match status" value="1"/>
</dbReference>
<dbReference type="PROSITE" id="PS51918">
    <property type="entry name" value="RADICAL_SAM"/>
    <property type="match status" value="1"/>
</dbReference>
<dbReference type="Pfam" id="PF04055">
    <property type="entry name" value="Radical_SAM"/>
    <property type="match status" value="1"/>
</dbReference>
<dbReference type="AlphaFoldDB" id="A0A0W8FTR5"/>
<keyword evidence="4" id="KW-0408">Iron</keyword>
<reference evidence="8" key="1">
    <citation type="journal article" date="2015" name="Proc. Natl. Acad. Sci. U.S.A.">
        <title>Networks of energetic and metabolic interactions define dynamics in microbial communities.</title>
        <authorList>
            <person name="Embree M."/>
            <person name="Liu J.K."/>
            <person name="Al-Bassam M.M."/>
            <person name="Zengler K."/>
        </authorList>
    </citation>
    <scope>NUCLEOTIDE SEQUENCE</scope>
</reference>
<dbReference type="InterPro" id="IPR006158">
    <property type="entry name" value="Cobalamin-bd"/>
</dbReference>
<name>A0A0W8FTR5_9ZZZZ</name>
<evidence type="ECO:0000313" key="8">
    <source>
        <dbReference type="EMBL" id="KUG23683.1"/>
    </source>
</evidence>
<accession>A0A0W8FTR5</accession>
<feature type="domain" description="Radical SAM core" evidence="7">
    <location>
        <begin position="127"/>
        <end position="354"/>
    </location>
</feature>
<dbReference type="GO" id="GO:0003824">
    <property type="term" value="F:catalytic activity"/>
    <property type="evidence" value="ECO:0007669"/>
    <property type="project" value="InterPro"/>
</dbReference>
<keyword evidence="2" id="KW-0949">S-adenosyl-L-methionine</keyword>
<feature type="domain" description="B12-binding" evidence="6">
    <location>
        <begin position="1"/>
        <end position="78"/>
    </location>
</feature>
<evidence type="ECO:0000256" key="3">
    <source>
        <dbReference type="ARBA" id="ARBA00022723"/>
    </source>
</evidence>
<dbReference type="InterPro" id="IPR058240">
    <property type="entry name" value="rSAM_sf"/>
</dbReference>
<dbReference type="InterPro" id="IPR051198">
    <property type="entry name" value="BchE-like"/>
</dbReference>
<gene>
    <name evidence="8" type="ORF">ASZ90_006489</name>
</gene>
<proteinExistence type="predicted"/>
<dbReference type="InterPro" id="IPR007197">
    <property type="entry name" value="rSAM"/>
</dbReference>
<keyword evidence="5" id="KW-0411">Iron-sulfur</keyword>
<dbReference type="SFLD" id="SFLDG01082">
    <property type="entry name" value="B12-binding_domain_containing"/>
    <property type="match status" value="1"/>
</dbReference>
<dbReference type="SMART" id="SM00729">
    <property type="entry name" value="Elp3"/>
    <property type="match status" value="1"/>
</dbReference>
<dbReference type="CDD" id="cd02068">
    <property type="entry name" value="radical_SAM_B12_BD"/>
    <property type="match status" value="1"/>
</dbReference>
<dbReference type="SFLD" id="SFLDG01123">
    <property type="entry name" value="methyltransferase_(Class_B)"/>
    <property type="match status" value="1"/>
</dbReference>
<comment type="caution">
    <text evidence="8">The sequence shown here is derived from an EMBL/GenBank/DDBJ whole genome shotgun (WGS) entry which is preliminary data.</text>
</comment>
<dbReference type="InterPro" id="IPR023404">
    <property type="entry name" value="rSAM_horseshoe"/>
</dbReference>
<dbReference type="Gene3D" id="3.40.50.280">
    <property type="entry name" value="Cobalamin-binding domain"/>
    <property type="match status" value="1"/>
</dbReference>
<dbReference type="SUPFAM" id="SSF102114">
    <property type="entry name" value="Radical SAM enzymes"/>
    <property type="match status" value="1"/>
</dbReference>
<organism evidence="8">
    <name type="scientific">hydrocarbon metagenome</name>
    <dbReference type="NCBI Taxonomy" id="938273"/>
    <lineage>
        <taxon>unclassified sequences</taxon>
        <taxon>metagenomes</taxon>
        <taxon>ecological metagenomes</taxon>
    </lineage>
</organism>
<dbReference type="InterPro" id="IPR006638">
    <property type="entry name" value="Elp3/MiaA/NifB-like_rSAM"/>
</dbReference>
<comment type="cofactor">
    <cofactor evidence="1">
        <name>[4Fe-4S] cluster</name>
        <dbReference type="ChEBI" id="CHEBI:49883"/>
    </cofactor>
</comment>